<dbReference type="EMBL" id="JMCB01000015">
    <property type="protein sequence ID" value="KFE63997.1"/>
    <property type="molecule type" value="Genomic_DNA"/>
</dbReference>
<dbReference type="AlphaFoldDB" id="A0A085W8I4"/>
<gene>
    <name evidence="1" type="ORF">DB31_2409</name>
</gene>
<evidence type="ECO:0000313" key="1">
    <source>
        <dbReference type="EMBL" id="KFE63997.1"/>
    </source>
</evidence>
<organism evidence="1 2">
    <name type="scientific">Hyalangium minutum</name>
    <dbReference type="NCBI Taxonomy" id="394096"/>
    <lineage>
        <taxon>Bacteria</taxon>
        <taxon>Pseudomonadati</taxon>
        <taxon>Myxococcota</taxon>
        <taxon>Myxococcia</taxon>
        <taxon>Myxococcales</taxon>
        <taxon>Cystobacterineae</taxon>
        <taxon>Archangiaceae</taxon>
        <taxon>Hyalangium</taxon>
    </lineage>
</organism>
<sequence length="163" mass="17770">MLVRVLAYDRRMGQHPPPLILAVAHRQGDATSESQGREFSNALELAARGRVISGRPLHVVRIGFSDSNQLQTELSEKHAVALYVCEGLESESERIAQVTRRLSVLSIAGHEKQITQGLAIGLERQGNTPVILIHLSAARAEGADLDAGLLSLSRLVEPRQEEP</sequence>
<dbReference type="STRING" id="394096.DB31_2409"/>
<dbReference type="Pfam" id="PF13689">
    <property type="entry name" value="DUF4154"/>
    <property type="match status" value="1"/>
</dbReference>
<accession>A0A085W8I4</accession>
<comment type="caution">
    <text evidence="1">The sequence shown here is derived from an EMBL/GenBank/DDBJ whole genome shotgun (WGS) entry which is preliminary data.</text>
</comment>
<reference evidence="1 2" key="1">
    <citation type="submission" date="2014-04" db="EMBL/GenBank/DDBJ databases">
        <title>Genome assembly of Hyalangium minutum DSM 14724.</title>
        <authorList>
            <person name="Sharma G."/>
            <person name="Subramanian S."/>
        </authorList>
    </citation>
    <scope>NUCLEOTIDE SEQUENCE [LARGE SCALE GENOMIC DNA]</scope>
    <source>
        <strain evidence="1 2">DSM 14724</strain>
    </source>
</reference>
<proteinExistence type="predicted"/>
<name>A0A085W8I4_9BACT</name>
<dbReference type="RefSeq" id="WP_169787128.1">
    <property type="nucleotide sequence ID" value="NZ_JMCB01000015.1"/>
</dbReference>
<dbReference type="Proteomes" id="UP000028725">
    <property type="component" value="Unassembled WGS sequence"/>
</dbReference>
<protein>
    <submittedName>
        <fullName evidence="1">Uncharacterized protein</fullName>
    </submittedName>
</protein>
<keyword evidence="2" id="KW-1185">Reference proteome</keyword>
<dbReference type="InterPro" id="IPR025293">
    <property type="entry name" value="YfiR/HmsC-like"/>
</dbReference>
<evidence type="ECO:0000313" key="2">
    <source>
        <dbReference type="Proteomes" id="UP000028725"/>
    </source>
</evidence>